<evidence type="ECO:0000313" key="2">
    <source>
        <dbReference type="EMBL" id="WBE25219.1"/>
    </source>
</evidence>
<gene>
    <name evidence="2" type="ORF">O6P33_12865</name>
</gene>
<reference evidence="2 3" key="1">
    <citation type="submission" date="2022-12" db="EMBL/GenBank/DDBJ databases">
        <title>Coexistence and Characterization of a Novel Tigecycline Resistance gene tet(X) variant and blaNDM-1 in a Pseudomonas caeni Isolate of Chicken Origin.</title>
        <authorList>
            <person name="Lu X."/>
            <person name="Zhang L."/>
            <person name="Li R."/>
            <person name="Wang Z."/>
        </authorList>
    </citation>
    <scope>NUCLEOTIDE SEQUENCE [LARGE SCALE GENOMIC DNA]</scope>
    <source>
        <strain evidence="2 3">CE14</strain>
    </source>
</reference>
<proteinExistence type="predicted"/>
<dbReference type="KEGG" id="dce:O6P33_12865"/>
<dbReference type="InterPro" id="IPR007922">
    <property type="entry name" value="DciA-like"/>
</dbReference>
<name>A0AAE9VNP4_9GAMM</name>
<organism evidence="2 3">
    <name type="scientific">Denitrificimonas caeni</name>
    <dbReference type="NCBI Taxonomy" id="521720"/>
    <lineage>
        <taxon>Bacteria</taxon>
        <taxon>Pseudomonadati</taxon>
        <taxon>Pseudomonadota</taxon>
        <taxon>Gammaproteobacteria</taxon>
        <taxon>Pseudomonadales</taxon>
        <taxon>Pseudomonadaceae</taxon>
        <taxon>Denitrificimonas</taxon>
    </lineage>
</organism>
<dbReference type="Proteomes" id="UP001212189">
    <property type="component" value="Chromosome"/>
</dbReference>
<dbReference type="PANTHER" id="PTHR36456:SF1">
    <property type="entry name" value="UPF0232 PROTEIN SCO3875"/>
    <property type="match status" value="1"/>
</dbReference>
<feature type="compositionally biased region" description="Pro residues" evidence="1">
    <location>
        <begin position="103"/>
        <end position="112"/>
    </location>
</feature>
<protein>
    <submittedName>
        <fullName evidence="2">DciA family protein</fullName>
    </submittedName>
</protein>
<accession>A0AAE9VNP4</accession>
<dbReference type="AlphaFoldDB" id="A0AAE9VNP4"/>
<sequence>MSYRPIKAQKTDTVLHNNASLQRLVARAQIIDRLQVLLNQYLQPAVRPYCRLATYQDGTLTLIVSDGHWATRLRYQQKRLLQQLQSVPEFNQLSRIQFKVRPPSQPNTPPPRSIELSEQAGQMIQASAEATRDPVLRKALERLAQHAKK</sequence>
<evidence type="ECO:0000313" key="3">
    <source>
        <dbReference type="Proteomes" id="UP001212189"/>
    </source>
</evidence>
<dbReference type="RefSeq" id="WP_269818164.1">
    <property type="nucleotide sequence ID" value="NZ_CP114976.1"/>
</dbReference>
<keyword evidence="3" id="KW-1185">Reference proteome</keyword>
<dbReference type="Pfam" id="PF05258">
    <property type="entry name" value="DciA"/>
    <property type="match status" value="1"/>
</dbReference>
<evidence type="ECO:0000256" key="1">
    <source>
        <dbReference type="SAM" id="MobiDB-lite"/>
    </source>
</evidence>
<feature type="region of interest" description="Disordered" evidence="1">
    <location>
        <begin position="99"/>
        <end position="133"/>
    </location>
</feature>
<dbReference type="EMBL" id="CP114976">
    <property type="protein sequence ID" value="WBE25219.1"/>
    <property type="molecule type" value="Genomic_DNA"/>
</dbReference>
<dbReference type="PANTHER" id="PTHR36456">
    <property type="entry name" value="UPF0232 PROTEIN SCO3875"/>
    <property type="match status" value="1"/>
</dbReference>